<keyword evidence="3" id="KW-1185">Reference proteome</keyword>
<keyword evidence="1" id="KW-0732">Signal</keyword>
<dbReference type="AlphaFoldDB" id="A0AAD7SDU1"/>
<feature type="signal peptide" evidence="1">
    <location>
        <begin position="1"/>
        <end position="22"/>
    </location>
</feature>
<name>A0AAD7SDU1_9TELE</name>
<proteinExistence type="predicted"/>
<reference evidence="2" key="1">
    <citation type="journal article" date="2023" name="Science">
        <title>Genome structures resolve the early diversification of teleost fishes.</title>
        <authorList>
            <person name="Parey E."/>
            <person name="Louis A."/>
            <person name="Montfort J."/>
            <person name="Bouchez O."/>
            <person name="Roques C."/>
            <person name="Iampietro C."/>
            <person name="Lluch J."/>
            <person name="Castinel A."/>
            <person name="Donnadieu C."/>
            <person name="Desvignes T."/>
            <person name="Floi Bucao C."/>
            <person name="Jouanno E."/>
            <person name="Wen M."/>
            <person name="Mejri S."/>
            <person name="Dirks R."/>
            <person name="Jansen H."/>
            <person name="Henkel C."/>
            <person name="Chen W.J."/>
            <person name="Zahm M."/>
            <person name="Cabau C."/>
            <person name="Klopp C."/>
            <person name="Thompson A.W."/>
            <person name="Robinson-Rechavi M."/>
            <person name="Braasch I."/>
            <person name="Lecointre G."/>
            <person name="Bobe J."/>
            <person name="Postlethwait J.H."/>
            <person name="Berthelot C."/>
            <person name="Roest Crollius H."/>
            <person name="Guiguen Y."/>
        </authorList>
    </citation>
    <scope>NUCLEOTIDE SEQUENCE</scope>
    <source>
        <strain evidence="2">NC1722</strain>
    </source>
</reference>
<dbReference type="EMBL" id="JAINUG010000074">
    <property type="protein sequence ID" value="KAJ8400771.1"/>
    <property type="molecule type" value="Genomic_DNA"/>
</dbReference>
<evidence type="ECO:0000313" key="3">
    <source>
        <dbReference type="Proteomes" id="UP001221898"/>
    </source>
</evidence>
<comment type="caution">
    <text evidence="2">The sequence shown here is derived from an EMBL/GenBank/DDBJ whole genome shotgun (WGS) entry which is preliminary data.</text>
</comment>
<organism evidence="2 3">
    <name type="scientific">Aldrovandia affinis</name>
    <dbReference type="NCBI Taxonomy" id="143900"/>
    <lineage>
        <taxon>Eukaryota</taxon>
        <taxon>Metazoa</taxon>
        <taxon>Chordata</taxon>
        <taxon>Craniata</taxon>
        <taxon>Vertebrata</taxon>
        <taxon>Euteleostomi</taxon>
        <taxon>Actinopterygii</taxon>
        <taxon>Neopterygii</taxon>
        <taxon>Teleostei</taxon>
        <taxon>Notacanthiformes</taxon>
        <taxon>Halosauridae</taxon>
        <taxon>Aldrovandia</taxon>
    </lineage>
</organism>
<evidence type="ECO:0008006" key="4">
    <source>
        <dbReference type="Google" id="ProtNLM"/>
    </source>
</evidence>
<dbReference type="Proteomes" id="UP001221898">
    <property type="component" value="Unassembled WGS sequence"/>
</dbReference>
<evidence type="ECO:0000313" key="2">
    <source>
        <dbReference type="EMBL" id="KAJ8400771.1"/>
    </source>
</evidence>
<sequence>MGVTAVTLILGLLAGQLGLGSGGEEAAGREGRGMLMRLLLVQELAQRQAQEAGVSVGVRRQGRPRLPVLPVGGERWQYEILGHLEVALVALGAVVLEGVAAVGRGAAAARVLVLLQHAFQAAFWAGGGEGQLGGAGGLAPGGVSS</sequence>
<feature type="chain" id="PRO_5042031411" description="Secreted protein" evidence="1">
    <location>
        <begin position="23"/>
        <end position="145"/>
    </location>
</feature>
<protein>
    <recommendedName>
        <fullName evidence="4">Secreted protein</fullName>
    </recommendedName>
</protein>
<evidence type="ECO:0000256" key="1">
    <source>
        <dbReference type="SAM" id="SignalP"/>
    </source>
</evidence>
<gene>
    <name evidence="2" type="ORF">AAFF_G00391250</name>
</gene>
<accession>A0AAD7SDU1</accession>